<feature type="signal peptide" evidence="1">
    <location>
        <begin position="1"/>
        <end position="17"/>
    </location>
</feature>
<dbReference type="PROSITE" id="PS51257">
    <property type="entry name" value="PROKAR_LIPOPROTEIN"/>
    <property type="match status" value="1"/>
</dbReference>
<evidence type="ECO:0000313" key="2">
    <source>
        <dbReference type="EMBL" id="QSQ19722.1"/>
    </source>
</evidence>
<protein>
    <recommendedName>
        <fullName evidence="4">Lipoprotein</fullName>
    </recommendedName>
</protein>
<name>A0ABX7NLJ2_9BACT</name>
<sequence length="115" mass="12170">MKKIVFGLVAVSSLVFGAGCGGNYCDDAADAYEGLADKANDCPDIKAALGDLKFSDSDIDECKKDLDNCSSDEKDKLNDSIDCINDLPDCESGKEADWVQKLTACAQKSSGVTCE</sequence>
<dbReference type="RefSeq" id="WP_206721305.1">
    <property type="nucleotide sequence ID" value="NZ_CP071090.1"/>
</dbReference>
<dbReference type="EMBL" id="CP071090">
    <property type="protein sequence ID" value="QSQ19722.1"/>
    <property type="molecule type" value="Genomic_DNA"/>
</dbReference>
<accession>A0ABX7NLJ2</accession>
<evidence type="ECO:0008006" key="4">
    <source>
        <dbReference type="Google" id="ProtNLM"/>
    </source>
</evidence>
<proteinExistence type="predicted"/>
<keyword evidence="3" id="KW-1185">Reference proteome</keyword>
<reference evidence="2 3" key="1">
    <citation type="submission" date="2021-02" db="EMBL/GenBank/DDBJ databases">
        <title>De Novo genome assembly of isolated myxobacteria.</title>
        <authorList>
            <person name="Stevens D.C."/>
        </authorList>
    </citation>
    <scope>NUCLEOTIDE SEQUENCE [LARGE SCALE GENOMIC DNA]</scope>
    <source>
        <strain evidence="3">SCPEA02</strain>
    </source>
</reference>
<evidence type="ECO:0000256" key="1">
    <source>
        <dbReference type="SAM" id="SignalP"/>
    </source>
</evidence>
<evidence type="ECO:0000313" key="3">
    <source>
        <dbReference type="Proteomes" id="UP000662747"/>
    </source>
</evidence>
<keyword evidence="1" id="KW-0732">Signal</keyword>
<gene>
    <name evidence="2" type="ORF">JY651_31095</name>
</gene>
<feature type="chain" id="PRO_5046130428" description="Lipoprotein" evidence="1">
    <location>
        <begin position="18"/>
        <end position="115"/>
    </location>
</feature>
<organism evidence="2 3">
    <name type="scientific">Pyxidicoccus parkwayensis</name>
    <dbReference type="NCBI Taxonomy" id="2813578"/>
    <lineage>
        <taxon>Bacteria</taxon>
        <taxon>Pseudomonadati</taxon>
        <taxon>Myxococcota</taxon>
        <taxon>Myxococcia</taxon>
        <taxon>Myxococcales</taxon>
        <taxon>Cystobacterineae</taxon>
        <taxon>Myxococcaceae</taxon>
        <taxon>Pyxidicoccus</taxon>
    </lineage>
</organism>
<dbReference type="Proteomes" id="UP000662747">
    <property type="component" value="Chromosome"/>
</dbReference>